<organism evidence="5 6">
    <name type="scientific">Tuber borchii</name>
    <name type="common">White truffle</name>
    <dbReference type="NCBI Taxonomy" id="42251"/>
    <lineage>
        <taxon>Eukaryota</taxon>
        <taxon>Fungi</taxon>
        <taxon>Dikarya</taxon>
        <taxon>Ascomycota</taxon>
        <taxon>Pezizomycotina</taxon>
        <taxon>Pezizomycetes</taxon>
        <taxon>Pezizales</taxon>
        <taxon>Tuberaceae</taxon>
        <taxon>Tuber</taxon>
    </lineage>
</organism>
<comment type="caution">
    <text evidence="5">The sequence shown here is derived from an EMBL/GenBank/DDBJ whole genome shotgun (WGS) entry which is preliminary data.</text>
</comment>
<protein>
    <submittedName>
        <fullName evidence="5">Fungal-specific transcription factor domain-domain-containing protein</fullName>
    </submittedName>
</protein>
<dbReference type="OrthoDB" id="4451586at2759"/>
<feature type="compositionally biased region" description="Polar residues" evidence="3">
    <location>
        <begin position="130"/>
        <end position="156"/>
    </location>
</feature>
<dbReference type="Pfam" id="PF04082">
    <property type="entry name" value="Fungal_trans"/>
    <property type="match status" value="1"/>
</dbReference>
<dbReference type="Gene3D" id="4.10.240.10">
    <property type="entry name" value="Zn(2)-C6 fungal-type DNA-binding domain"/>
    <property type="match status" value="1"/>
</dbReference>
<evidence type="ECO:0000313" key="6">
    <source>
        <dbReference type="Proteomes" id="UP000244722"/>
    </source>
</evidence>
<keyword evidence="2" id="KW-0539">Nucleus</keyword>
<keyword evidence="6" id="KW-1185">Reference proteome</keyword>
<dbReference type="InterPro" id="IPR001138">
    <property type="entry name" value="Zn2Cys6_DnaBD"/>
</dbReference>
<dbReference type="PANTHER" id="PTHR47425:SF2">
    <property type="entry name" value="FARB-RELATED"/>
    <property type="match status" value="1"/>
</dbReference>
<dbReference type="SUPFAM" id="SSF57701">
    <property type="entry name" value="Zn2/Cys6 DNA-binding domain"/>
    <property type="match status" value="1"/>
</dbReference>
<dbReference type="Pfam" id="PF00172">
    <property type="entry name" value="Zn_clus"/>
    <property type="match status" value="1"/>
</dbReference>
<dbReference type="GO" id="GO:0000981">
    <property type="term" value="F:DNA-binding transcription factor activity, RNA polymerase II-specific"/>
    <property type="evidence" value="ECO:0007669"/>
    <property type="project" value="InterPro"/>
</dbReference>
<feature type="compositionally biased region" description="Low complexity" evidence="3">
    <location>
        <begin position="200"/>
        <end position="214"/>
    </location>
</feature>
<dbReference type="PROSITE" id="PS00463">
    <property type="entry name" value="ZN2_CY6_FUNGAL_1"/>
    <property type="match status" value="1"/>
</dbReference>
<sequence>MALSGTTITAAAPDSAIATTTNTARQLTTTDNSSAVVGQKRSTTAAGNTNGSSFRPVKRRASKACQCCRARKVRCNVVEHGAPCTNCRLDEVECIITESKRRKKLWGTKVDNTGSASDTGADTTAQAQTNASPSGRKTNACHNTESHTGISGSPSALPTDIHSDRENSGHVPHLIYQVQGLRMGRDRRASYASSHESLPSLANSLSTQTSASSSHPRRLFTISQACIELPAFIKPTPIKIPLDDLEYLVKKGALTLPEEPLRSELLRSHFDFVHPYMPLLNRKEFLGSATSDDGSKGKISLLLFQAVMFTGSAFVDMESLRAAGYPTRKAARKAFFTKARVLYDFDHEQDRMSLVQAILLMTYWYETPDDQKDTWHWMGVAISLSHTIGLHRDPANSNMDPDRKKLWKRIWWSCFMRDRLVALGMRRPTRIKSEDCDVPMLTLDDFSIDTGPGGDEDSMFWSYGERQRKEMESRRQRELAILCIQKAKLCMVISQVLSAQYSVLNTNQGSLAADGSTRTTMMLLPKKLDPGCCQVEKCDEELARWVQELPEEAIYRLVGVNAPVDEVLTLHRNLLHMCYYTTVSALHRPQVLPSAPAPWPAKNSGAELQEVSRRKVRQAASEITHLAEELIDLDLVKYLPTTGVTVMLPAVIIHLLDIKSSNELTRELSLEGFGLCMQVMQGLRQSYSAADYATHFLEAAIKKAEIQVTSHKKFGQRRRARYLQNLDHLTPQKPTGASSQHSTPFSGNAITIPASAPPSNAALTPPPDIENINIPDATPLDENELQLKLETFLQSPPSPKHDDRRTPTPHLLPQNAAGTFTIGSNGVLRVREELLFPSEKPVLMTPCLSIPRAPDEENEDLDTLLNLNGQDNDPFFGHYDDAPLMSQKRFDGGTRAFDFVGNSSSWLEEDMSKILDGVDFDIDDVIQVLETEIN</sequence>
<evidence type="ECO:0000313" key="5">
    <source>
        <dbReference type="EMBL" id="PUU76503.1"/>
    </source>
</evidence>
<gene>
    <name evidence="5" type="ORF">B9Z19DRAFT_1102325</name>
</gene>
<dbReference type="SMART" id="SM00066">
    <property type="entry name" value="GAL4"/>
    <property type="match status" value="1"/>
</dbReference>
<name>A0A2T6ZLZ9_TUBBO</name>
<feature type="domain" description="Zn(2)-C6 fungal-type" evidence="4">
    <location>
        <begin position="64"/>
        <end position="96"/>
    </location>
</feature>
<dbReference type="CDD" id="cd12148">
    <property type="entry name" value="fungal_TF_MHR"/>
    <property type="match status" value="1"/>
</dbReference>
<evidence type="ECO:0000256" key="1">
    <source>
        <dbReference type="ARBA" id="ARBA00022723"/>
    </source>
</evidence>
<evidence type="ECO:0000256" key="2">
    <source>
        <dbReference type="ARBA" id="ARBA00023242"/>
    </source>
</evidence>
<feature type="region of interest" description="Disordered" evidence="3">
    <location>
        <begin position="109"/>
        <end position="170"/>
    </location>
</feature>
<dbReference type="PANTHER" id="PTHR47425">
    <property type="entry name" value="FARB-RELATED"/>
    <property type="match status" value="1"/>
</dbReference>
<feature type="compositionally biased region" description="Low complexity" evidence="3">
    <location>
        <begin position="113"/>
        <end position="129"/>
    </location>
</feature>
<proteinExistence type="predicted"/>
<dbReference type="InterPro" id="IPR007219">
    <property type="entry name" value="XnlR_reg_dom"/>
</dbReference>
<dbReference type="STRING" id="42251.A0A2T6ZLZ9"/>
<dbReference type="EMBL" id="NESQ01000186">
    <property type="protein sequence ID" value="PUU76503.1"/>
    <property type="molecule type" value="Genomic_DNA"/>
</dbReference>
<accession>A0A2T6ZLZ9</accession>
<dbReference type="SMART" id="SM00906">
    <property type="entry name" value="Fungal_trans"/>
    <property type="match status" value="1"/>
</dbReference>
<dbReference type="CDD" id="cd00067">
    <property type="entry name" value="GAL4"/>
    <property type="match status" value="1"/>
</dbReference>
<dbReference type="InterPro" id="IPR052761">
    <property type="entry name" value="Fungal_Detox/Toxin_TFs"/>
</dbReference>
<evidence type="ECO:0000259" key="4">
    <source>
        <dbReference type="PROSITE" id="PS50048"/>
    </source>
</evidence>
<feature type="region of interest" description="Disordered" evidence="3">
    <location>
        <begin position="186"/>
        <end position="214"/>
    </location>
</feature>
<feature type="compositionally biased region" description="Polar residues" evidence="3">
    <location>
        <begin position="31"/>
        <end position="53"/>
    </location>
</feature>
<dbReference type="GO" id="GO:0006351">
    <property type="term" value="P:DNA-templated transcription"/>
    <property type="evidence" value="ECO:0007669"/>
    <property type="project" value="InterPro"/>
</dbReference>
<dbReference type="PROSITE" id="PS50048">
    <property type="entry name" value="ZN2_CY6_FUNGAL_2"/>
    <property type="match status" value="1"/>
</dbReference>
<evidence type="ECO:0000256" key="3">
    <source>
        <dbReference type="SAM" id="MobiDB-lite"/>
    </source>
</evidence>
<feature type="region of interest" description="Disordered" evidence="3">
    <location>
        <begin position="30"/>
        <end position="55"/>
    </location>
</feature>
<reference evidence="5 6" key="1">
    <citation type="submission" date="2017-04" db="EMBL/GenBank/DDBJ databases">
        <title>Draft genome sequence of Tuber borchii Vittad., a whitish edible truffle.</title>
        <authorList>
            <consortium name="DOE Joint Genome Institute"/>
            <person name="Murat C."/>
            <person name="Kuo A."/>
            <person name="Barry K.W."/>
            <person name="Clum A."/>
            <person name="Dockter R.B."/>
            <person name="Fauchery L."/>
            <person name="Iotti M."/>
            <person name="Kohler A."/>
            <person name="Labutti K."/>
            <person name="Lindquist E.A."/>
            <person name="Lipzen A."/>
            <person name="Ohm R.A."/>
            <person name="Wang M."/>
            <person name="Grigoriev I.V."/>
            <person name="Zambonelli A."/>
            <person name="Martin F.M."/>
        </authorList>
    </citation>
    <scope>NUCLEOTIDE SEQUENCE [LARGE SCALE GENOMIC DNA]</scope>
    <source>
        <strain evidence="5 6">Tbo3840</strain>
    </source>
</reference>
<dbReference type="GO" id="GO:0008270">
    <property type="term" value="F:zinc ion binding"/>
    <property type="evidence" value="ECO:0007669"/>
    <property type="project" value="InterPro"/>
</dbReference>
<feature type="region of interest" description="Disordered" evidence="3">
    <location>
        <begin position="792"/>
        <end position="818"/>
    </location>
</feature>
<dbReference type="AlphaFoldDB" id="A0A2T6ZLZ9"/>
<dbReference type="Proteomes" id="UP000244722">
    <property type="component" value="Unassembled WGS sequence"/>
</dbReference>
<dbReference type="InterPro" id="IPR036864">
    <property type="entry name" value="Zn2-C6_fun-type_DNA-bd_sf"/>
</dbReference>
<dbReference type="GO" id="GO:0003677">
    <property type="term" value="F:DNA binding"/>
    <property type="evidence" value="ECO:0007669"/>
    <property type="project" value="InterPro"/>
</dbReference>
<keyword evidence="1" id="KW-0479">Metal-binding</keyword>